<keyword evidence="4" id="KW-1003">Cell membrane</keyword>
<feature type="transmembrane region" description="Helical" evidence="11">
    <location>
        <begin position="82"/>
        <end position="100"/>
    </location>
</feature>
<evidence type="ECO:0000256" key="2">
    <source>
        <dbReference type="ARBA" id="ARBA00014411"/>
    </source>
</evidence>
<evidence type="ECO:0000256" key="5">
    <source>
        <dbReference type="ARBA" id="ARBA00022692"/>
    </source>
</evidence>
<dbReference type="EMBL" id="PZQS01000014">
    <property type="protein sequence ID" value="PVD18812.1"/>
    <property type="molecule type" value="Genomic_DNA"/>
</dbReference>
<dbReference type="OrthoDB" id="2376984at2759"/>
<dbReference type="Proteomes" id="UP000245119">
    <property type="component" value="Linkage Group LG14"/>
</dbReference>
<keyword evidence="6" id="KW-0845">Vitamin A</keyword>
<sequence length="613" mass="70713">MSYNFVDLFININCLNNSTTTPAQCTDETSSRLFLYYGLIPAILITFLFALTKKRRSILLEVFWGRPGVVYAMDSMSRHSRLAYACAFGASAIVVYRIVFGQAKIIDYNGSITSFLNLVYMFVYGMTFLPVFVSLTMGSVFGYGLGALYVWLLTAGQLYELAQCYITAEGIVLLIFRNVPCLLCLLYLSISIPLRFVRFVHGHRPWFVWTNESSDRCDTLEDIRNSSDGNYVADIFTKPKEEKVRFSEGRMPVIKEVLLPLIEKFVYKRKRGFRYPSRLLSILFLTAVVAYIVAFEGMTLLLRFFMVLKECVDEYTTDEEEKYELKQLINVLIASSILSTLTVAGLFIFSALGILTNYRNHVMEMYKGKVTSIPRSETTSPATDCTSYIKYGGYQAAYLIWAFLIQFVILFLLFFFFGYLMLRFDLVTNFLQWIWPYLSVFIIVNIVLWILSKYLFLQDNGSYLALSHRGLLFNCVYFVTFYFLFLGLFSLLLRLFMSLVLGVIYLGRLDKTIMVKNFEVFDLGFNTYVGFMKTDCAHSHPVLIVFTRLMLLAARSREVELPTRSGYQALGEFYADYEVKYDSLARRRWHLLYTLHCNPTLCSLRKGHVGSQS</sequence>
<dbReference type="GO" id="GO:0005886">
    <property type="term" value="C:plasma membrane"/>
    <property type="evidence" value="ECO:0007669"/>
    <property type="project" value="UniProtKB-SubCell"/>
</dbReference>
<feature type="transmembrane region" description="Helical" evidence="11">
    <location>
        <begin position="112"/>
        <end position="133"/>
    </location>
</feature>
<keyword evidence="5 11" id="KW-0812">Transmembrane</keyword>
<reference evidence="12 13" key="1">
    <citation type="submission" date="2018-04" db="EMBL/GenBank/DDBJ databases">
        <title>The genome of golden apple snail Pomacea canaliculata provides insight into stress tolerance and invasive adaptation.</title>
        <authorList>
            <person name="Liu C."/>
            <person name="Liu B."/>
            <person name="Ren Y."/>
            <person name="Zhang Y."/>
            <person name="Wang H."/>
            <person name="Li S."/>
            <person name="Jiang F."/>
            <person name="Yin L."/>
            <person name="Zhang G."/>
            <person name="Qian W."/>
            <person name="Fan W."/>
        </authorList>
    </citation>
    <scope>NUCLEOTIDE SEQUENCE [LARGE SCALE GENOMIC DNA]</scope>
    <source>
        <strain evidence="12">SZHN2017</strain>
        <tissue evidence="12">Muscle</tissue>
    </source>
</reference>
<comment type="subcellular location">
    <subcellularLocation>
        <location evidence="1">Cell membrane</location>
        <topology evidence="1">Multi-pass membrane protein</topology>
    </subcellularLocation>
</comment>
<dbReference type="InterPro" id="IPR026612">
    <property type="entry name" value="STRA6-like"/>
</dbReference>
<dbReference type="GO" id="GO:0019841">
    <property type="term" value="F:retinol binding"/>
    <property type="evidence" value="ECO:0007669"/>
    <property type="project" value="UniProtKB-KW"/>
</dbReference>
<dbReference type="Pfam" id="PF14752">
    <property type="entry name" value="RBP_receptor"/>
    <property type="match status" value="1"/>
</dbReference>
<evidence type="ECO:0000313" key="13">
    <source>
        <dbReference type="Proteomes" id="UP000245119"/>
    </source>
</evidence>
<evidence type="ECO:0000256" key="1">
    <source>
        <dbReference type="ARBA" id="ARBA00004651"/>
    </source>
</evidence>
<evidence type="ECO:0000256" key="4">
    <source>
        <dbReference type="ARBA" id="ARBA00022475"/>
    </source>
</evidence>
<protein>
    <recommendedName>
        <fullName evidence="2">Receptor for retinol uptake STRA6</fullName>
    </recommendedName>
</protein>
<feature type="transmembrane region" description="Helical" evidence="11">
    <location>
        <begin position="328"/>
        <end position="355"/>
    </location>
</feature>
<keyword evidence="13" id="KW-1185">Reference proteome</keyword>
<dbReference type="STRING" id="400727.A0A2T7NCE8"/>
<keyword evidence="3" id="KW-0813">Transport</keyword>
<evidence type="ECO:0000256" key="8">
    <source>
        <dbReference type="ARBA" id="ARBA00023072"/>
    </source>
</evidence>
<keyword evidence="7 11" id="KW-1133">Transmembrane helix</keyword>
<feature type="transmembrane region" description="Helical" evidence="11">
    <location>
        <begin position="463"/>
        <end position="485"/>
    </location>
</feature>
<evidence type="ECO:0000313" key="12">
    <source>
        <dbReference type="EMBL" id="PVD18812.1"/>
    </source>
</evidence>
<name>A0A2T7NCE8_POMCA</name>
<evidence type="ECO:0000256" key="11">
    <source>
        <dbReference type="SAM" id="Phobius"/>
    </source>
</evidence>
<gene>
    <name evidence="12" type="ORF">C0Q70_21365</name>
</gene>
<dbReference type="GO" id="GO:0016918">
    <property type="term" value="F:retinal binding"/>
    <property type="evidence" value="ECO:0007669"/>
    <property type="project" value="UniProtKB-KW"/>
</dbReference>
<evidence type="ECO:0000256" key="10">
    <source>
        <dbReference type="ARBA" id="ARBA00023170"/>
    </source>
</evidence>
<feature type="transmembrane region" description="Helical" evidence="11">
    <location>
        <begin position="279"/>
        <end position="308"/>
    </location>
</feature>
<feature type="transmembrane region" description="Helical" evidence="11">
    <location>
        <begin position="434"/>
        <end position="451"/>
    </location>
</feature>
<organism evidence="12 13">
    <name type="scientific">Pomacea canaliculata</name>
    <name type="common">Golden apple snail</name>
    <dbReference type="NCBI Taxonomy" id="400727"/>
    <lineage>
        <taxon>Eukaryota</taxon>
        <taxon>Metazoa</taxon>
        <taxon>Spiralia</taxon>
        <taxon>Lophotrochozoa</taxon>
        <taxon>Mollusca</taxon>
        <taxon>Gastropoda</taxon>
        <taxon>Caenogastropoda</taxon>
        <taxon>Architaenioglossa</taxon>
        <taxon>Ampullarioidea</taxon>
        <taxon>Ampullariidae</taxon>
        <taxon>Pomacea</taxon>
    </lineage>
</organism>
<accession>A0A2T7NCE8</accession>
<dbReference type="PANTHER" id="PTHR21444">
    <property type="entry name" value="COILED-COIL DOMAIN-CONTAINING PROTEIN 180"/>
    <property type="match status" value="1"/>
</dbReference>
<feature type="transmembrane region" description="Helical" evidence="11">
    <location>
        <begin position="398"/>
        <end position="422"/>
    </location>
</feature>
<keyword evidence="8" id="KW-0683">Retinol-binding</keyword>
<dbReference type="GO" id="GO:0034632">
    <property type="term" value="F:retinol transmembrane transporter activity"/>
    <property type="evidence" value="ECO:0007669"/>
    <property type="project" value="InterPro"/>
</dbReference>
<dbReference type="AlphaFoldDB" id="A0A2T7NCE8"/>
<keyword evidence="10" id="KW-0675">Receptor</keyword>
<evidence type="ECO:0000256" key="7">
    <source>
        <dbReference type="ARBA" id="ARBA00022989"/>
    </source>
</evidence>
<evidence type="ECO:0000256" key="3">
    <source>
        <dbReference type="ARBA" id="ARBA00022448"/>
    </source>
</evidence>
<dbReference type="GO" id="GO:0071939">
    <property type="term" value="P:vitamin A import into cell"/>
    <property type="evidence" value="ECO:0007669"/>
    <property type="project" value="TreeGrafter"/>
</dbReference>
<keyword evidence="9 11" id="KW-0472">Membrane</keyword>
<evidence type="ECO:0000256" key="6">
    <source>
        <dbReference type="ARBA" id="ARBA00022893"/>
    </source>
</evidence>
<feature type="transmembrane region" description="Helical" evidence="11">
    <location>
        <begin position="165"/>
        <end position="188"/>
    </location>
</feature>
<dbReference type="PANTHER" id="PTHR21444:SF16">
    <property type="entry name" value="RECEPTOR FOR RETINOL UPTAKE STRA6"/>
    <property type="match status" value="1"/>
</dbReference>
<dbReference type="GO" id="GO:0038023">
    <property type="term" value="F:signaling receptor activity"/>
    <property type="evidence" value="ECO:0007669"/>
    <property type="project" value="InterPro"/>
</dbReference>
<proteinExistence type="predicted"/>
<feature type="transmembrane region" description="Helical" evidence="11">
    <location>
        <begin position="34"/>
        <end position="51"/>
    </location>
</feature>
<evidence type="ECO:0000256" key="9">
    <source>
        <dbReference type="ARBA" id="ARBA00023136"/>
    </source>
</evidence>
<comment type="caution">
    <text evidence="12">The sequence shown here is derived from an EMBL/GenBank/DDBJ whole genome shotgun (WGS) entry which is preliminary data.</text>
</comment>
<feature type="transmembrane region" description="Helical" evidence="11">
    <location>
        <begin position="140"/>
        <end position="159"/>
    </location>
</feature>